<gene>
    <name evidence="2" type="ORF">H6G18_10350</name>
</gene>
<evidence type="ECO:0000313" key="2">
    <source>
        <dbReference type="EMBL" id="MBD2344549.1"/>
    </source>
</evidence>
<evidence type="ECO:0000313" key="3">
    <source>
        <dbReference type="Proteomes" id="UP000607281"/>
    </source>
</evidence>
<name>A0ABR8CQ80_9NOST</name>
<protein>
    <submittedName>
        <fullName evidence="2">YlqD family protein</fullName>
    </submittedName>
</protein>
<sequence>MTDVSNPQLLLKRVVNVKVIVTPLWKEEVQQQLQAQINQIDQQLQQLDQEGQRAIAAIQKQSLQPPGPQTLQQIDNIQLQINQKKSEFLEQKNQMLQNLQQVQMLELDQEVNQFQMEGFFRVERGDNLISKMQVEIVIRDGVVEDIRGDV</sequence>
<dbReference type="Gene3D" id="6.10.140.1110">
    <property type="match status" value="1"/>
</dbReference>
<dbReference type="Proteomes" id="UP000607281">
    <property type="component" value="Unassembled WGS sequence"/>
</dbReference>
<dbReference type="Pfam" id="PF11068">
    <property type="entry name" value="YlqD"/>
    <property type="match status" value="1"/>
</dbReference>
<reference evidence="2 3" key="1">
    <citation type="journal article" date="2020" name="ISME J.">
        <title>Comparative genomics reveals insights into cyanobacterial evolution and habitat adaptation.</title>
        <authorList>
            <person name="Chen M.Y."/>
            <person name="Teng W.K."/>
            <person name="Zhao L."/>
            <person name="Hu C.X."/>
            <person name="Zhou Y.K."/>
            <person name="Han B.P."/>
            <person name="Song L.R."/>
            <person name="Shu W.S."/>
        </authorList>
    </citation>
    <scope>NUCLEOTIDE SEQUENCE [LARGE SCALE GENOMIC DNA]</scope>
    <source>
        <strain evidence="2 3">FACHB-260</strain>
    </source>
</reference>
<dbReference type="InterPro" id="IPR021297">
    <property type="entry name" value="YlqD"/>
</dbReference>
<proteinExistence type="predicted"/>
<organism evidence="2 3">
    <name type="scientific">Anabaena subtropica FACHB-260</name>
    <dbReference type="NCBI Taxonomy" id="2692884"/>
    <lineage>
        <taxon>Bacteria</taxon>
        <taxon>Bacillati</taxon>
        <taxon>Cyanobacteriota</taxon>
        <taxon>Cyanophyceae</taxon>
        <taxon>Nostocales</taxon>
        <taxon>Nostocaceae</taxon>
        <taxon>Anabaena</taxon>
    </lineage>
</organism>
<keyword evidence="1" id="KW-0175">Coiled coil</keyword>
<dbReference type="EMBL" id="JACJRF010000013">
    <property type="protein sequence ID" value="MBD2344549.1"/>
    <property type="molecule type" value="Genomic_DNA"/>
</dbReference>
<keyword evidence="3" id="KW-1185">Reference proteome</keyword>
<dbReference type="RefSeq" id="WP_190406999.1">
    <property type="nucleotide sequence ID" value="NZ_JACJRF010000013.1"/>
</dbReference>
<accession>A0ABR8CQ80</accession>
<comment type="caution">
    <text evidence="2">The sequence shown here is derived from an EMBL/GenBank/DDBJ whole genome shotgun (WGS) entry which is preliminary data.</text>
</comment>
<feature type="coiled-coil region" evidence="1">
    <location>
        <begin position="26"/>
        <end position="94"/>
    </location>
</feature>
<evidence type="ECO:0000256" key="1">
    <source>
        <dbReference type="SAM" id="Coils"/>
    </source>
</evidence>